<dbReference type="RefSeq" id="WP_205261720.1">
    <property type="nucleotide sequence ID" value="NZ_JAERWK010000020.1"/>
</dbReference>
<comment type="caution">
    <text evidence="1">The sequence shown here is derived from an EMBL/GenBank/DDBJ whole genome shotgun (WGS) entry which is preliminary data.</text>
</comment>
<dbReference type="InterPro" id="IPR035069">
    <property type="entry name" value="TTHA1013/TTHA0281-like"/>
</dbReference>
<dbReference type="Gene3D" id="3.30.160.250">
    <property type="match status" value="1"/>
</dbReference>
<protein>
    <recommendedName>
        <fullName evidence="3">Type II toxin-antitoxin system HicB family antitoxin</fullName>
    </recommendedName>
</protein>
<evidence type="ECO:0000313" key="2">
    <source>
        <dbReference type="Proteomes" id="UP000663792"/>
    </source>
</evidence>
<evidence type="ECO:0008006" key="3">
    <source>
        <dbReference type="Google" id="ProtNLM"/>
    </source>
</evidence>
<dbReference type="EMBL" id="JAERWK010000020">
    <property type="protein sequence ID" value="MBM9468779.1"/>
    <property type="molecule type" value="Genomic_DNA"/>
</dbReference>
<dbReference type="AlphaFoldDB" id="A0A938YII4"/>
<organism evidence="1 2">
    <name type="scientific">Nakamurella leprariae</name>
    <dbReference type="NCBI Taxonomy" id="2803911"/>
    <lineage>
        <taxon>Bacteria</taxon>
        <taxon>Bacillati</taxon>
        <taxon>Actinomycetota</taxon>
        <taxon>Actinomycetes</taxon>
        <taxon>Nakamurellales</taxon>
        <taxon>Nakamurellaceae</taxon>
        <taxon>Nakamurella</taxon>
    </lineage>
</organism>
<accession>A0A938YII4</accession>
<name>A0A938YII4_9ACTN</name>
<sequence>MPTHTAYVTADDRWWLVSVPELDVVTQAQHLRDIDRMAREVIAVRLDVPLSEIAVQVRVTGPSVAV</sequence>
<dbReference type="SUPFAM" id="SSF143100">
    <property type="entry name" value="TTHA1013/TTHA0281-like"/>
    <property type="match status" value="1"/>
</dbReference>
<evidence type="ECO:0000313" key="1">
    <source>
        <dbReference type="EMBL" id="MBM9468779.1"/>
    </source>
</evidence>
<gene>
    <name evidence="1" type="ORF">JL106_15960</name>
</gene>
<keyword evidence="2" id="KW-1185">Reference proteome</keyword>
<proteinExistence type="predicted"/>
<reference evidence="1" key="1">
    <citation type="submission" date="2021-01" db="EMBL/GenBank/DDBJ databases">
        <title>YIM 132084 draft genome.</title>
        <authorList>
            <person name="An D."/>
        </authorList>
    </citation>
    <scope>NUCLEOTIDE SEQUENCE</scope>
    <source>
        <strain evidence="1">YIM 132084</strain>
    </source>
</reference>
<dbReference type="Proteomes" id="UP000663792">
    <property type="component" value="Unassembled WGS sequence"/>
</dbReference>